<dbReference type="InterPro" id="IPR058921">
    <property type="entry name" value="PAP/OAS1-rel"/>
</dbReference>
<protein>
    <submittedName>
        <fullName evidence="1">Uncharacterized protein</fullName>
    </submittedName>
</protein>
<dbReference type="SUPFAM" id="SSF81301">
    <property type="entry name" value="Nucleotidyltransferase"/>
    <property type="match status" value="1"/>
</dbReference>
<organism evidence="1 2">
    <name type="scientific">Populus trichocarpa</name>
    <name type="common">Western balsam poplar</name>
    <name type="synonym">Populus balsamifera subsp. trichocarpa</name>
    <dbReference type="NCBI Taxonomy" id="3694"/>
    <lineage>
        <taxon>Eukaryota</taxon>
        <taxon>Viridiplantae</taxon>
        <taxon>Streptophyta</taxon>
        <taxon>Embryophyta</taxon>
        <taxon>Tracheophyta</taxon>
        <taxon>Spermatophyta</taxon>
        <taxon>Magnoliopsida</taxon>
        <taxon>eudicotyledons</taxon>
        <taxon>Gunneridae</taxon>
        <taxon>Pentapetalae</taxon>
        <taxon>rosids</taxon>
        <taxon>fabids</taxon>
        <taxon>Malpighiales</taxon>
        <taxon>Salicaceae</taxon>
        <taxon>Saliceae</taxon>
        <taxon>Populus</taxon>
    </lineage>
</organism>
<name>A0A3N7HFF0_POPTR</name>
<reference evidence="1 2" key="1">
    <citation type="journal article" date="2006" name="Science">
        <title>The genome of black cottonwood, Populus trichocarpa (Torr. &amp; Gray).</title>
        <authorList>
            <person name="Tuskan G.A."/>
            <person name="Difazio S."/>
            <person name="Jansson S."/>
            <person name="Bohlmann J."/>
            <person name="Grigoriev I."/>
            <person name="Hellsten U."/>
            <person name="Putnam N."/>
            <person name="Ralph S."/>
            <person name="Rombauts S."/>
            <person name="Salamov A."/>
            <person name="Schein J."/>
            <person name="Sterck L."/>
            <person name="Aerts A."/>
            <person name="Bhalerao R.R."/>
            <person name="Bhalerao R.P."/>
            <person name="Blaudez D."/>
            <person name="Boerjan W."/>
            <person name="Brun A."/>
            <person name="Brunner A."/>
            <person name="Busov V."/>
            <person name="Campbell M."/>
            <person name="Carlson J."/>
            <person name="Chalot M."/>
            <person name="Chapman J."/>
            <person name="Chen G.L."/>
            <person name="Cooper D."/>
            <person name="Coutinho P.M."/>
            <person name="Couturier J."/>
            <person name="Covert S."/>
            <person name="Cronk Q."/>
            <person name="Cunningham R."/>
            <person name="Davis J."/>
            <person name="Degroeve S."/>
            <person name="Dejardin A."/>
            <person name="Depamphilis C."/>
            <person name="Detter J."/>
            <person name="Dirks B."/>
            <person name="Dubchak I."/>
            <person name="Duplessis S."/>
            <person name="Ehlting J."/>
            <person name="Ellis B."/>
            <person name="Gendler K."/>
            <person name="Goodstein D."/>
            <person name="Gribskov M."/>
            <person name="Grimwood J."/>
            <person name="Groover A."/>
            <person name="Gunter L."/>
            <person name="Hamberger B."/>
            <person name="Heinze B."/>
            <person name="Helariutta Y."/>
            <person name="Henrissat B."/>
            <person name="Holligan D."/>
            <person name="Holt R."/>
            <person name="Huang W."/>
            <person name="Islam-Faridi N."/>
            <person name="Jones S."/>
            <person name="Jones-Rhoades M."/>
            <person name="Jorgensen R."/>
            <person name="Joshi C."/>
            <person name="Kangasjarvi J."/>
            <person name="Karlsson J."/>
            <person name="Kelleher C."/>
            <person name="Kirkpatrick R."/>
            <person name="Kirst M."/>
            <person name="Kohler A."/>
            <person name="Kalluri U."/>
            <person name="Larimer F."/>
            <person name="Leebens-Mack J."/>
            <person name="Leple J.C."/>
            <person name="Locascio P."/>
            <person name="Lou Y."/>
            <person name="Lucas S."/>
            <person name="Martin F."/>
            <person name="Montanini B."/>
            <person name="Napoli C."/>
            <person name="Nelson D.R."/>
            <person name="Nelson C."/>
            <person name="Nieminen K."/>
            <person name="Nilsson O."/>
            <person name="Pereda V."/>
            <person name="Peter G."/>
            <person name="Philippe R."/>
            <person name="Pilate G."/>
            <person name="Poliakov A."/>
            <person name="Razumovskaya J."/>
            <person name="Richardson P."/>
            <person name="Rinaldi C."/>
            <person name="Ritland K."/>
            <person name="Rouze P."/>
            <person name="Ryaboy D."/>
            <person name="Schmutz J."/>
            <person name="Schrader J."/>
            <person name="Segerman B."/>
            <person name="Shin H."/>
            <person name="Siddiqui A."/>
            <person name="Sterky F."/>
            <person name="Terry A."/>
            <person name="Tsai C.J."/>
            <person name="Uberbacher E."/>
            <person name="Unneberg P."/>
            <person name="Vahala J."/>
            <person name="Wall K."/>
            <person name="Wessler S."/>
            <person name="Yang G."/>
            <person name="Yin T."/>
            <person name="Douglas C."/>
            <person name="Marra M."/>
            <person name="Sandberg G."/>
            <person name="Van de Peer Y."/>
            <person name="Rokhsar D."/>
        </authorList>
    </citation>
    <scope>NUCLEOTIDE SEQUENCE [LARGE SCALE GENOMIC DNA]</scope>
    <source>
        <strain evidence="2">cv. Nisqually</strain>
    </source>
</reference>
<dbReference type="PANTHER" id="PTHR45979:SF30">
    <property type="entry name" value="NUCLEOTIDYLTRANSFERASE"/>
    <property type="match status" value="1"/>
</dbReference>
<keyword evidence="2" id="KW-1185">Reference proteome</keyword>
<dbReference type="Gene3D" id="3.30.460.10">
    <property type="entry name" value="Beta Polymerase, domain 2"/>
    <property type="match status" value="1"/>
</dbReference>
<evidence type="ECO:0000313" key="1">
    <source>
        <dbReference type="EMBL" id="RQO97844.1"/>
    </source>
</evidence>
<accession>A0A3N7HFF0</accession>
<dbReference type="STRING" id="3694.A0A3N7HFF0"/>
<dbReference type="EMBL" id="CM009300">
    <property type="protein sequence ID" value="RQO97844.1"/>
    <property type="molecule type" value="Genomic_DNA"/>
</dbReference>
<evidence type="ECO:0000313" key="2">
    <source>
        <dbReference type="Proteomes" id="UP000006729"/>
    </source>
</evidence>
<dbReference type="PANTHER" id="PTHR45979">
    <property type="entry name" value="PAP/OAS1 SUBSTRATE-BINDING DOMAIN SUPERFAMILY"/>
    <property type="match status" value="1"/>
</dbReference>
<proteinExistence type="predicted"/>
<dbReference type="InterPro" id="IPR043519">
    <property type="entry name" value="NT_sf"/>
</dbReference>
<gene>
    <name evidence="1" type="ORF">POPTR_011G116501</name>
</gene>
<dbReference type="InParanoid" id="A0A3N7HFF0"/>
<sequence length="179" mass="20270">MLENEENNENAAFVSLCGDIDLTAFSENPNLKDTWAPQVCDMLENEENNENAEFGVKEVEYIQAEVKIIKCLVENIVVDISFNQLGGLFTLCFLEKHASTTILDFRSDRSTSSKSFQKEIKKKEEEIKKKDDFIFEMKRQMDSMKEYLMNNLGYHGGTSNIDQGMSAPIAPSMPPPIAP</sequence>
<dbReference type="Proteomes" id="UP000006729">
    <property type="component" value="Chromosome 11"/>
</dbReference>
<dbReference type="AlphaFoldDB" id="A0A3N7HFF0"/>